<evidence type="ECO:0000313" key="4">
    <source>
        <dbReference type="Proteomes" id="UP000468828"/>
    </source>
</evidence>
<organism evidence="2 4">
    <name type="scientific">Modestobacter muralis</name>
    <dbReference type="NCBI Taxonomy" id="1608614"/>
    <lineage>
        <taxon>Bacteria</taxon>
        <taxon>Bacillati</taxon>
        <taxon>Actinomycetota</taxon>
        <taxon>Actinomycetes</taxon>
        <taxon>Geodermatophilales</taxon>
        <taxon>Geodermatophilaceae</taxon>
        <taxon>Modestobacter</taxon>
    </lineage>
</organism>
<dbReference type="Proteomes" id="UP000468828">
    <property type="component" value="Unassembled WGS sequence"/>
</dbReference>
<reference evidence="2 4" key="1">
    <citation type="submission" date="2020-01" db="EMBL/GenBank/DDBJ databases">
        <title>the WGS Modestobacter muralis CPCC 204518.</title>
        <authorList>
            <person name="Jiang Z."/>
        </authorList>
    </citation>
    <scope>NUCLEOTIDE SEQUENCE [LARGE SCALE GENOMIC DNA]</scope>
    <source>
        <strain evidence="2 4">DSM 100205</strain>
    </source>
</reference>
<dbReference type="GO" id="GO:0016740">
    <property type="term" value="F:transferase activity"/>
    <property type="evidence" value="ECO:0007669"/>
    <property type="project" value="UniProtKB-KW"/>
</dbReference>
<dbReference type="Proteomes" id="UP000471152">
    <property type="component" value="Unassembled WGS sequence"/>
</dbReference>
<accession>A0A6P0EV45</accession>
<reference evidence="3 5" key="2">
    <citation type="submission" date="2020-02" db="EMBL/GenBank/DDBJ databases">
        <title>The WGS of Modestobacter muralis DSM 100205.</title>
        <authorList>
            <person name="Jiang Z."/>
        </authorList>
    </citation>
    <scope>NUCLEOTIDE SEQUENCE [LARGE SCALE GENOMIC DNA]</scope>
    <source>
        <strain evidence="3 5">DSM 100205</strain>
    </source>
</reference>
<dbReference type="AlphaFoldDB" id="A0A6P0EV45"/>
<dbReference type="InterPro" id="IPR001173">
    <property type="entry name" value="Glyco_trans_2-like"/>
</dbReference>
<feature type="domain" description="Glycosyltransferase 2-like" evidence="1">
    <location>
        <begin position="8"/>
        <end position="171"/>
    </location>
</feature>
<dbReference type="Gene3D" id="3.90.550.10">
    <property type="entry name" value="Spore Coat Polysaccharide Biosynthesis Protein SpsA, Chain A"/>
    <property type="match status" value="1"/>
</dbReference>
<proteinExistence type="predicted"/>
<dbReference type="CDD" id="cd00761">
    <property type="entry name" value="Glyco_tranf_GTA_type"/>
    <property type="match status" value="1"/>
</dbReference>
<dbReference type="InterPro" id="IPR029044">
    <property type="entry name" value="Nucleotide-diphossugar_trans"/>
</dbReference>
<dbReference type="EMBL" id="JAAGWB010000025">
    <property type="protein sequence ID" value="NEN51374.1"/>
    <property type="molecule type" value="Genomic_DNA"/>
</dbReference>
<evidence type="ECO:0000313" key="5">
    <source>
        <dbReference type="Proteomes" id="UP000471152"/>
    </source>
</evidence>
<sequence>MDTPGRISVIIANYNYGRFVGKAIESALALDWDDMEIIVVDDGSTDDSREVIARFEDRVTIIHQENSTQRVARNRGYAVSTGDVIIHLDSDDVLFPSLARELARVWRPGISKVQFQMLRIDEEGRSLGSVFPPFTEEPTPEQVRAWADQTSAYPTPPGSGNAYSRALLDRIFPLDDSCGAATDSACLAVAPFLGDVVTVAKPLVGYRVHGANTSDLVADLGRFPRAIERARQRYEYASRVRGLRPDPGHRPLRRSRPLLELRVASYRVRRQDRPLAGEGFARLLWDALRSPVHAGPEPAVKRAQVLIWSVLTLVAPARLAERLVDLRFRRDRRAMVGRVLGLTGRAPRPPVPQQS</sequence>
<dbReference type="EMBL" id="JAAGWH010000023">
    <property type="protein sequence ID" value="NEK94486.1"/>
    <property type="molecule type" value="Genomic_DNA"/>
</dbReference>
<dbReference type="SUPFAM" id="SSF53448">
    <property type="entry name" value="Nucleotide-diphospho-sugar transferases"/>
    <property type="match status" value="1"/>
</dbReference>
<evidence type="ECO:0000259" key="1">
    <source>
        <dbReference type="Pfam" id="PF00535"/>
    </source>
</evidence>
<dbReference type="InterPro" id="IPR050834">
    <property type="entry name" value="Glycosyltransf_2"/>
</dbReference>
<keyword evidence="2" id="KW-0808">Transferase</keyword>
<protein>
    <submittedName>
        <fullName evidence="2">Glycosyltransferase family 2 protein</fullName>
    </submittedName>
</protein>
<dbReference type="PANTHER" id="PTHR43685">
    <property type="entry name" value="GLYCOSYLTRANSFERASE"/>
    <property type="match status" value="1"/>
</dbReference>
<dbReference type="Pfam" id="PF00535">
    <property type="entry name" value="Glycos_transf_2"/>
    <property type="match status" value="1"/>
</dbReference>
<evidence type="ECO:0000313" key="3">
    <source>
        <dbReference type="EMBL" id="NEN51374.1"/>
    </source>
</evidence>
<evidence type="ECO:0000313" key="2">
    <source>
        <dbReference type="EMBL" id="NEK94486.1"/>
    </source>
</evidence>
<gene>
    <name evidence="3" type="ORF">G3R41_10575</name>
    <name evidence="2" type="ORF">GCU67_09920</name>
</gene>
<dbReference type="PANTHER" id="PTHR43685:SF11">
    <property type="entry name" value="GLYCOSYLTRANSFERASE TAGX-RELATED"/>
    <property type="match status" value="1"/>
</dbReference>
<name>A0A6P0EV45_9ACTN</name>
<comment type="caution">
    <text evidence="2">The sequence shown here is derived from an EMBL/GenBank/DDBJ whole genome shotgun (WGS) entry which is preliminary data.</text>
</comment>
<keyword evidence="4" id="KW-1185">Reference proteome</keyword>
<dbReference type="RefSeq" id="WP_163611066.1">
    <property type="nucleotide sequence ID" value="NZ_JAAGWB010000025.1"/>
</dbReference>